<keyword evidence="3" id="KW-1185">Reference proteome</keyword>
<gene>
    <name evidence="2" type="ORF">TSUD_288430</name>
</gene>
<organism evidence="2 3">
    <name type="scientific">Trifolium subterraneum</name>
    <name type="common">Subterranean clover</name>
    <dbReference type="NCBI Taxonomy" id="3900"/>
    <lineage>
        <taxon>Eukaryota</taxon>
        <taxon>Viridiplantae</taxon>
        <taxon>Streptophyta</taxon>
        <taxon>Embryophyta</taxon>
        <taxon>Tracheophyta</taxon>
        <taxon>Spermatophyta</taxon>
        <taxon>Magnoliopsida</taxon>
        <taxon>eudicotyledons</taxon>
        <taxon>Gunneridae</taxon>
        <taxon>Pentapetalae</taxon>
        <taxon>rosids</taxon>
        <taxon>fabids</taxon>
        <taxon>Fabales</taxon>
        <taxon>Fabaceae</taxon>
        <taxon>Papilionoideae</taxon>
        <taxon>50 kb inversion clade</taxon>
        <taxon>NPAAA clade</taxon>
        <taxon>Hologalegina</taxon>
        <taxon>IRL clade</taxon>
        <taxon>Trifolieae</taxon>
        <taxon>Trifolium</taxon>
    </lineage>
</organism>
<dbReference type="Proteomes" id="UP000242715">
    <property type="component" value="Unassembled WGS sequence"/>
</dbReference>
<reference evidence="3" key="1">
    <citation type="journal article" date="2017" name="Front. Plant Sci.">
        <title>Climate Clever Clovers: New Paradigm to Reduce the Environmental Footprint of Ruminants by Breeding Low Methanogenic Forages Utilizing Haplotype Variation.</title>
        <authorList>
            <person name="Kaur P."/>
            <person name="Appels R."/>
            <person name="Bayer P.E."/>
            <person name="Keeble-Gagnere G."/>
            <person name="Wang J."/>
            <person name="Hirakawa H."/>
            <person name="Shirasawa K."/>
            <person name="Vercoe P."/>
            <person name="Stefanova K."/>
            <person name="Durmic Z."/>
            <person name="Nichols P."/>
            <person name="Revell C."/>
            <person name="Isobe S.N."/>
            <person name="Edwards D."/>
            <person name="Erskine W."/>
        </authorList>
    </citation>
    <scope>NUCLEOTIDE SEQUENCE [LARGE SCALE GENOMIC DNA]</scope>
    <source>
        <strain evidence="3">cv. Daliak</strain>
    </source>
</reference>
<evidence type="ECO:0000256" key="1">
    <source>
        <dbReference type="SAM" id="MobiDB-lite"/>
    </source>
</evidence>
<evidence type="ECO:0000313" key="2">
    <source>
        <dbReference type="EMBL" id="GAU42815.1"/>
    </source>
</evidence>
<proteinExistence type="predicted"/>
<dbReference type="AlphaFoldDB" id="A0A2Z6P3L3"/>
<accession>A0A2Z6P3L3</accession>
<feature type="compositionally biased region" description="Basic residues" evidence="1">
    <location>
        <begin position="15"/>
        <end position="35"/>
    </location>
</feature>
<evidence type="ECO:0000313" key="3">
    <source>
        <dbReference type="Proteomes" id="UP000242715"/>
    </source>
</evidence>
<feature type="region of interest" description="Disordered" evidence="1">
    <location>
        <begin position="1"/>
        <end position="115"/>
    </location>
</feature>
<feature type="compositionally biased region" description="Basic and acidic residues" evidence="1">
    <location>
        <begin position="88"/>
        <end position="115"/>
    </location>
</feature>
<feature type="compositionally biased region" description="Basic and acidic residues" evidence="1">
    <location>
        <begin position="63"/>
        <end position="79"/>
    </location>
</feature>
<name>A0A2Z6P3L3_TRISU</name>
<protein>
    <submittedName>
        <fullName evidence="2">Uncharacterized protein</fullName>
    </submittedName>
</protein>
<dbReference type="EMBL" id="DF973941">
    <property type="protein sequence ID" value="GAU42815.1"/>
    <property type="molecule type" value="Genomic_DNA"/>
</dbReference>
<sequence length="115" mass="13208">MRSGGGRGTDVGKRCERRTKHSVRNHHRLGRSQTRHGKEQSRGRLQRSVSGGGRRHHVSNAARRREEVKEDQSGDRWLEGRLPSRSGHGYEQEKMALRDDHGNKQVKGVERRVLI</sequence>